<comment type="caution">
    <text evidence="1">The sequence shown here is derived from an EMBL/GenBank/DDBJ whole genome shotgun (WGS) entry which is preliminary data.</text>
</comment>
<evidence type="ECO:0000313" key="1">
    <source>
        <dbReference type="EMBL" id="EJK45000.1"/>
    </source>
</evidence>
<dbReference type="AlphaFoldDB" id="K0R080"/>
<keyword evidence="2" id="KW-1185">Reference proteome</keyword>
<proteinExistence type="predicted"/>
<organism evidence="1 2">
    <name type="scientific">Thalassiosira oceanica</name>
    <name type="common">Marine diatom</name>
    <dbReference type="NCBI Taxonomy" id="159749"/>
    <lineage>
        <taxon>Eukaryota</taxon>
        <taxon>Sar</taxon>
        <taxon>Stramenopiles</taxon>
        <taxon>Ochrophyta</taxon>
        <taxon>Bacillariophyta</taxon>
        <taxon>Coscinodiscophyceae</taxon>
        <taxon>Thalassiosirophycidae</taxon>
        <taxon>Thalassiosirales</taxon>
        <taxon>Thalassiosiraceae</taxon>
        <taxon>Thalassiosira</taxon>
    </lineage>
</organism>
<dbReference type="EMBL" id="AGNL01048940">
    <property type="protein sequence ID" value="EJK45000.1"/>
    <property type="molecule type" value="Genomic_DNA"/>
</dbReference>
<gene>
    <name evidence="1" type="ORF">THAOC_36414</name>
</gene>
<reference evidence="1 2" key="1">
    <citation type="journal article" date="2012" name="Genome Biol.">
        <title>Genome and low-iron response of an oceanic diatom adapted to chronic iron limitation.</title>
        <authorList>
            <person name="Lommer M."/>
            <person name="Specht M."/>
            <person name="Roy A.S."/>
            <person name="Kraemer L."/>
            <person name="Andreson R."/>
            <person name="Gutowska M.A."/>
            <person name="Wolf J."/>
            <person name="Bergner S.V."/>
            <person name="Schilhabel M.B."/>
            <person name="Klostermeier U.C."/>
            <person name="Beiko R.G."/>
            <person name="Rosenstiel P."/>
            <person name="Hippler M."/>
            <person name="Laroche J."/>
        </authorList>
    </citation>
    <scope>NUCLEOTIDE SEQUENCE [LARGE SCALE GENOMIC DNA]</scope>
    <source>
        <strain evidence="1 2">CCMP1005</strain>
    </source>
</reference>
<evidence type="ECO:0000313" key="2">
    <source>
        <dbReference type="Proteomes" id="UP000266841"/>
    </source>
</evidence>
<accession>K0R080</accession>
<sequence>AATLPVSAVRLGSRLGVFILLNAKGFLLRVLRQRDQLDLAGIVHARVIVVVNRHSVRDTKAIDILPDLSRFGSVCVEFRPDRPRRARSSSGSMTPVPRLYDSAKGFRMCTQCSTSRVKMERTRILLWKRVGIGVDDVEVNETRYYDMWNERSRSADTAGSVSTCGYPQAAGYLSVS</sequence>
<name>K0R080_THAOC</name>
<protein>
    <submittedName>
        <fullName evidence="1">Uncharacterized protein</fullName>
    </submittedName>
</protein>
<dbReference type="Proteomes" id="UP000266841">
    <property type="component" value="Unassembled WGS sequence"/>
</dbReference>
<feature type="non-terminal residue" evidence="1">
    <location>
        <position position="1"/>
    </location>
</feature>